<dbReference type="Pfam" id="PF07883">
    <property type="entry name" value="Cupin_2"/>
    <property type="match status" value="1"/>
</dbReference>
<dbReference type="InterPro" id="IPR011051">
    <property type="entry name" value="RmlC_Cupin_sf"/>
</dbReference>
<dbReference type="SUPFAM" id="SSF47413">
    <property type="entry name" value="lambda repressor-like DNA-binding domains"/>
    <property type="match status" value="1"/>
</dbReference>
<dbReference type="InterPro" id="IPR010982">
    <property type="entry name" value="Lambda_DNA-bd_dom_sf"/>
</dbReference>
<gene>
    <name evidence="4" type="ORF">ACFOGJ_25855</name>
</gene>
<evidence type="ECO:0000256" key="1">
    <source>
        <dbReference type="ARBA" id="ARBA00023125"/>
    </source>
</evidence>
<dbReference type="Gene3D" id="2.60.120.10">
    <property type="entry name" value="Jelly Rolls"/>
    <property type="match status" value="1"/>
</dbReference>
<dbReference type="CDD" id="cd02209">
    <property type="entry name" value="cupin_XRE_C"/>
    <property type="match status" value="1"/>
</dbReference>
<dbReference type="CDD" id="cd00093">
    <property type="entry name" value="HTH_XRE"/>
    <property type="match status" value="1"/>
</dbReference>
<feature type="region of interest" description="Disordered" evidence="2">
    <location>
        <begin position="196"/>
        <end position="228"/>
    </location>
</feature>
<evidence type="ECO:0000313" key="5">
    <source>
        <dbReference type="Proteomes" id="UP001595528"/>
    </source>
</evidence>
<dbReference type="PANTHER" id="PTHR46797:SF20">
    <property type="entry name" value="BLR4304 PROTEIN"/>
    <property type="match status" value="1"/>
</dbReference>
<dbReference type="Gene3D" id="1.10.260.40">
    <property type="entry name" value="lambda repressor-like DNA-binding domains"/>
    <property type="match status" value="1"/>
</dbReference>
<feature type="domain" description="HTH cro/C1-type" evidence="3">
    <location>
        <begin position="15"/>
        <end position="69"/>
    </location>
</feature>
<dbReference type="InterPro" id="IPR001387">
    <property type="entry name" value="Cro/C1-type_HTH"/>
</dbReference>
<proteinExistence type="predicted"/>
<dbReference type="Pfam" id="PF01381">
    <property type="entry name" value="HTH_3"/>
    <property type="match status" value="1"/>
</dbReference>
<evidence type="ECO:0000256" key="2">
    <source>
        <dbReference type="SAM" id="MobiDB-lite"/>
    </source>
</evidence>
<comment type="caution">
    <text evidence="4">The sequence shown here is derived from an EMBL/GenBank/DDBJ whole genome shotgun (WGS) entry which is preliminary data.</text>
</comment>
<dbReference type="Proteomes" id="UP001595528">
    <property type="component" value="Unassembled WGS sequence"/>
</dbReference>
<sequence length="228" mass="25235">MNERYPHWTSVGERLRSLRKARGWTLQEVSARTGIAVSTLSKAERGQATLTYDRMVQLAEGLSLDVAELFGRDPPPLTQGSLSLCRYGQAPLYETLYYTYGMANAEMAGKQMTPMFGHIRARSITEFAELIRHPGEEFTIVLEGRVEVHVEGRKPQLLERFDTVYFDSSLGHAYVSVGPQEALVMCICVGLRPGEDNAPAPPRGDRMTAARPPATAFPTSTEPEGSSR</sequence>
<keyword evidence="1" id="KW-0238">DNA-binding</keyword>
<feature type="compositionally biased region" description="Low complexity" evidence="2">
    <location>
        <begin position="209"/>
        <end position="221"/>
    </location>
</feature>
<protein>
    <submittedName>
        <fullName evidence="4">Helix-turn-helix domain-containing protein</fullName>
    </submittedName>
</protein>
<dbReference type="RefSeq" id="WP_379906119.1">
    <property type="nucleotide sequence ID" value="NZ_JBHRTR010000048.1"/>
</dbReference>
<accession>A0ABV7L8U2</accession>
<dbReference type="PANTHER" id="PTHR46797">
    <property type="entry name" value="HTH-TYPE TRANSCRIPTIONAL REGULATOR"/>
    <property type="match status" value="1"/>
</dbReference>
<reference evidence="5" key="1">
    <citation type="journal article" date="2019" name="Int. J. Syst. Evol. Microbiol.">
        <title>The Global Catalogue of Microorganisms (GCM) 10K type strain sequencing project: providing services to taxonomists for standard genome sequencing and annotation.</title>
        <authorList>
            <consortium name="The Broad Institute Genomics Platform"/>
            <consortium name="The Broad Institute Genome Sequencing Center for Infectious Disease"/>
            <person name="Wu L."/>
            <person name="Ma J."/>
        </authorList>
    </citation>
    <scope>NUCLEOTIDE SEQUENCE [LARGE SCALE GENOMIC DNA]</scope>
    <source>
        <strain evidence="5">KCTC 42964</strain>
    </source>
</reference>
<dbReference type="InterPro" id="IPR014710">
    <property type="entry name" value="RmlC-like_jellyroll"/>
</dbReference>
<dbReference type="SMART" id="SM00530">
    <property type="entry name" value="HTH_XRE"/>
    <property type="match status" value="1"/>
</dbReference>
<keyword evidence="5" id="KW-1185">Reference proteome</keyword>
<dbReference type="EMBL" id="JBHRTR010000048">
    <property type="protein sequence ID" value="MFC3230700.1"/>
    <property type="molecule type" value="Genomic_DNA"/>
</dbReference>
<dbReference type="InterPro" id="IPR050807">
    <property type="entry name" value="TransReg_Diox_bact_type"/>
</dbReference>
<dbReference type="SUPFAM" id="SSF51182">
    <property type="entry name" value="RmlC-like cupins"/>
    <property type="match status" value="1"/>
</dbReference>
<evidence type="ECO:0000259" key="3">
    <source>
        <dbReference type="PROSITE" id="PS50943"/>
    </source>
</evidence>
<evidence type="ECO:0000313" key="4">
    <source>
        <dbReference type="EMBL" id="MFC3230700.1"/>
    </source>
</evidence>
<dbReference type="InterPro" id="IPR013096">
    <property type="entry name" value="Cupin_2"/>
</dbReference>
<organism evidence="4 5">
    <name type="scientific">Marinibaculum pumilum</name>
    <dbReference type="NCBI Taxonomy" id="1766165"/>
    <lineage>
        <taxon>Bacteria</taxon>
        <taxon>Pseudomonadati</taxon>
        <taxon>Pseudomonadota</taxon>
        <taxon>Alphaproteobacteria</taxon>
        <taxon>Rhodospirillales</taxon>
        <taxon>Rhodospirillaceae</taxon>
        <taxon>Marinibaculum</taxon>
    </lineage>
</organism>
<dbReference type="PROSITE" id="PS50943">
    <property type="entry name" value="HTH_CROC1"/>
    <property type="match status" value="1"/>
</dbReference>
<name>A0ABV7L8U2_9PROT</name>